<evidence type="ECO:0000259" key="9">
    <source>
        <dbReference type="Pfam" id="PF00294"/>
    </source>
</evidence>
<evidence type="ECO:0000256" key="3">
    <source>
        <dbReference type="ARBA" id="ARBA00022741"/>
    </source>
</evidence>
<dbReference type="PRINTS" id="PR00990">
    <property type="entry name" value="RIBOKINASE"/>
</dbReference>
<dbReference type="PANTHER" id="PTHR10584:SF166">
    <property type="entry name" value="RIBOKINASE"/>
    <property type="match status" value="1"/>
</dbReference>
<keyword evidence="6" id="KW-0460">Magnesium</keyword>
<keyword evidence="1" id="KW-0808">Transferase</keyword>
<reference evidence="10 11" key="1">
    <citation type="submission" date="2018-11" db="EMBL/GenBank/DDBJ databases">
        <title>Draft genome sequence of Buttiauxella warmboldiae CCUG 35512.</title>
        <authorList>
            <person name="Salva-Serra F."/>
            <person name="Marathe N."/>
            <person name="Moore E."/>
            <person name="Svensson L."/>
            <person name="Engstrom-Jakobsson H."/>
        </authorList>
    </citation>
    <scope>NUCLEOTIDE SEQUENCE [LARGE SCALE GENOMIC DNA]</scope>
    <source>
        <strain evidence="10 11">CCUG 35512</strain>
    </source>
</reference>
<dbReference type="InterPro" id="IPR011611">
    <property type="entry name" value="PfkB_dom"/>
</dbReference>
<keyword evidence="2" id="KW-0479">Metal-binding</keyword>
<dbReference type="PANTHER" id="PTHR10584">
    <property type="entry name" value="SUGAR KINASE"/>
    <property type="match status" value="1"/>
</dbReference>
<dbReference type="GO" id="GO:0006014">
    <property type="term" value="P:D-ribose metabolic process"/>
    <property type="evidence" value="ECO:0007669"/>
    <property type="project" value="InterPro"/>
</dbReference>
<proteinExistence type="predicted"/>
<gene>
    <name evidence="10" type="ORF">EHN07_14890</name>
</gene>
<dbReference type="Gene3D" id="3.40.1190.20">
    <property type="match status" value="1"/>
</dbReference>
<evidence type="ECO:0000256" key="8">
    <source>
        <dbReference type="ARBA" id="ARBA00023277"/>
    </source>
</evidence>
<dbReference type="GO" id="GO:0004747">
    <property type="term" value="F:ribokinase activity"/>
    <property type="evidence" value="ECO:0007669"/>
    <property type="project" value="InterPro"/>
</dbReference>
<dbReference type="SUPFAM" id="SSF53613">
    <property type="entry name" value="Ribokinase-like"/>
    <property type="match status" value="1"/>
</dbReference>
<dbReference type="Pfam" id="PF00294">
    <property type="entry name" value="PfkB"/>
    <property type="match status" value="1"/>
</dbReference>
<keyword evidence="3" id="KW-0547">Nucleotide-binding</keyword>
<feature type="domain" description="Carbohydrate kinase PfkB" evidence="9">
    <location>
        <begin position="1"/>
        <end position="285"/>
    </location>
</feature>
<protein>
    <submittedName>
        <fullName evidence="10">Ribokinase</fullName>
    </submittedName>
</protein>
<dbReference type="EMBL" id="RPOH01000064">
    <property type="protein sequence ID" value="RPH24144.1"/>
    <property type="molecule type" value="Genomic_DNA"/>
</dbReference>
<dbReference type="GO" id="GO:0046872">
    <property type="term" value="F:metal ion binding"/>
    <property type="evidence" value="ECO:0007669"/>
    <property type="project" value="UniProtKB-KW"/>
</dbReference>
<dbReference type="GO" id="GO:0005524">
    <property type="term" value="F:ATP binding"/>
    <property type="evidence" value="ECO:0007669"/>
    <property type="project" value="UniProtKB-KW"/>
</dbReference>
<evidence type="ECO:0000256" key="5">
    <source>
        <dbReference type="ARBA" id="ARBA00022840"/>
    </source>
</evidence>
<keyword evidence="4 10" id="KW-0418">Kinase</keyword>
<dbReference type="OrthoDB" id="63083at2"/>
<keyword evidence="11" id="KW-1185">Reference proteome</keyword>
<evidence type="ECO:0000256" key="6">
    <source>
        <dbReference type="ARBA" id="ARBA00022842"/>
    </source>
</evidence>
<accession>A0A3N5D6Q5</accession>
<keyword evidence="7" id="KW-0630">Potassium</keyword>
<name>A0A3N5D6Q5_9ENTR</name>
<evidence type="ECO:0000256" key="7">
    <source>
        <dbReference type="ARBA" id="ARBA00022958"/>
    </source>
</evidence>
<evidence type="ECO:0000313" key="10">
    <source>
        <dbReference type="EMBL" id="RPH24144.1"/>
    </source>
</evidence>
<organism evidence="10 11">
    <name type="scientific">Buttiauxella warmboldiae</name>
    <dbReference type="NCBI Taxonomy" id="82993"/>
    <lineage>
        <taxon>Bacteria</taxon>
        <taxon>Pseudomonadati</taxon>
        <taxon>Pseudomonadota</taxon>
        <taxon>Gammaproteobacteria</taxon>
        <taxon>Enterobacterales</taxon>
        <taxon>Enterobacteriaceae</taxon>
        <taxon>Buttiauxella</taxon>
    </lineage>
</organism>
<dbReference type="CDD" id="cd01174">
    <property type="entry name" value="ribokinase"/>
    <property type="match status" value="1"/>
</dbReference>
<dbReference type="InterPro" id="IPR029056">
    <property type="entry name" value="Ribokinase-like"/>
</dbReference>
<evidence type="ECO:0000256" key="4">
    <source>
        <dbReference type="ARBA" id="ARBA00022777"/>
    </source>
</evidence>
<evidence type="ECO:0000256" key="1">
    <source>
        <dbReference type="ARBA" id="ARBA00022679"/>
    </source>
</evidence>
<dbReference type="InterPro" id="IPR002139">
    <property type="entry name" value="Ribo/fructo_kinase"/>
</dbReference>
<dbReference type="RefSeq" id="WP_124024876.1">
    <property type="nucleotide sequence ID" value="NZ_RPOH01000064.1"/>
</dbReference>
<dbReference type="AlphaFoldDB" id="A0A3N5D6Q5"/>
<evidence type="ECO:0000313" key="11">
    <source>
        <dbReference type="Proteomes" id="UP000268615"/>
    </source>
</evidence>
<dbReference type="Proteomes" id="UP000268615">
    <property type="component" value="Unassembled WGS sequence"/>
</dbReference>
<keyword evidence="8" id="KW-0119">Carbohydrate metabolism</keyword>
<sequence>MSKIVVTGSLHYDIMLQAHHRPEKGETVIGSGCHYKFGGKGGNQAVSAARAGAQVAFVGAVGADAHGVFLSDVLTANAIDISRLVIIEQVPSGMSVAISDAEGDYGAVVVSNANNHIPESAFSDAALWQQTQLLILQNEVPESVNVLAAQQAHKHGVIVCLNAAPARMMSQELQSNIDILVVNGVEARDLSGIDVTDLASARTATEKLCERFPAVVVTAGEYGVAFGLKGESASSLPAIPVELISTHGAGDCFVGVLCNALSQGENLAQACQRANEAAAAHVSRSAE</sequence>
<evidence type="ECO:0000256" key="2">
    <source>
        <dbReference type="ARBA" id="ARBA00022723"/>
    </source>
</evidence>
<comment type="caution">
    <text evidence="10">The sequence shown here is derived from an EMBL/GenBank/DDBJ whole genome shotgun (WGS) entry which is preliminary data.</text>
</comment>
<keyword evidence="5" id="KW-0067">ATP-binding</keyword>
<dbReference type="InterPro" id="IPR011877">
    <property type="entry name" value="Ribokinase"/>
</dbReference>